<protein>
    <recommendedName>
        <fullName evidence="3">Capsule polysaccharide biosynthesis protein</fullName>
    </recommendedName>
</protein>
<sequence>MTYPEIPRTIRLPYKIEPSISLDNLPESLTAPGLPKTGGKSIFAFWNTGISSLPPYLLRNVINWHRRFSPLGWTIYVLDTVPGSALNVSNFIDTTSRSIVPEAFINNSIVGKYAAQHTSDLVRFPLLLRYGGVYLDVGVLLFGDINSIWTEQISNPESPFDFFGFTMGEAPDLQIVNFALMAGANNPLIERAHRILLKLWEGKNTTTNAHENPLVSHVPLMRVPQEVTIDDGEEGKMVIDDKVMTDYAIQIQCMGSAQRWLDEDEGWDGPKYVREKCWLLSMIDAVYVHEQATSWNGKRCWDLLNQSLPEDGATESADQALARKIVEEMVADSWALKLGHGFAAKLFGGDTLGILWRKNDGSDCKEGTYAGWLRWAELNCQQEHPMKRMIVSSYEPSMKARLADFEKK</sequence>
<dbReference type="GO" id="GO:0016757">
    <property type="term" value="F:glycosyltransferase activity"/>
    <property type="evidence" value="ECO:0007669"/>
    <property type="project" value="InterPro"/>
</dbReference>
<evidence type="ECO:0008006" key="3">
    <source>
        <dbReference type="Google" id="ProtNLM"/>
    </source>
</evidence>
<dbReference type="Pfam" id="PF05704">
    <property type="entry name" value="Caps_synth"/>
    <property type="match status" value="1"/>
</dbReference>
<accession>A0A6A5Y7A7</accession>
<dbReference type="RefSeq" id="XP_033389781.1">
    <property type="nucleotide sequence ID" value="XM_033526628.1"/>
</dbReference>
<gene>
    <name evidence="1" type="ORF">BU24DRAFT_417095</name>
</gene>
<proteinExistence type="predicted"/>
<keyword evidence="2" id="KW-1185">Reference proteome</keyword>
<dbReference type="GeneID" id="54284025"/>
<dbReference type="SUPFAM" id="SSF53448">
    <property type="entry name" value="Nucleotide-diphospho-sugar transferases"/>
    <property type="match status" value="1"/>
</dbReference>
<dbReference type="InterPro" id="IPR029044">
    <property type="entry name" value="Nucleotide-diphossugar_trans"/>
</dbReference>
<dbReference type="Proteomes" id="UP000799778">
    <property type="component" value="Unassembled WGS sequence"/>
</dbReference>
<name>A0A6A5Y7A7_9PLEO</name>
<evidence type="ECO:0000313" key="1">
    <source>
        <dbReference type="EMBL" id="KAF2021442.1"/>
    </source>
</evidence>
<dbReference type="Gene3D" id="3.90.550.20">
    <property type="match status" value="1"/>
</dbReference>
<evidence type="ECO:0000313" key="2">
    <source>
        <dbReference type="Proteomes" id="UP000799778"/>
    </source>
</evidence>
<dbReference type="EMBL" id="ML978066">
    <property type="protein sequence ID" value="KAF2021442.1"/>
    <property type="molecule type" value="Genomic_DNA"/>
</dbReference>
<reference evidence="1" key="1">
    <citation type="journal article" date="2020" name="Stud. Mycol.">
        <title>101 Dothideomycetes genomes: a test case for predicting lifestyles and emergence of pathogens.</title>
        <authorList>
            <person name="Haridas S."/>
            <person name="Albert R."/>
            <person name="Binder M."/>
            <person name="Bloem J."/>
            <person name="Labutti K."/>
            <person name="Salamov A."/>
            <person name="Andreopoulos B."/>
            <person name="Baker S."/>
            <person name="Barry K."/>
            <person name="Bills G."/>
            <person name="Bluhm B."/>
            <person name="Cannon C."/>
            <person name="Castanera R."/>
            <person name="Culley D."/>
            <person name="Daum C."/>
            <person name="Ezra D."/>
            <person name="Gonzalez J."/>
            <person name="Henrissat B."/>
            <person name="Kuo A."/>
            <person name="Liang C."/>
            <person name="Lipzen A."/>
            <person name="Lutzoni F."/>
            <person name="Magnuson J."/>
            <person name="Mondo S."/>
            <person name="Nolan M."/>
            <person name="Ohm R."/>
            <person name="Pangilinan J."/>
            <person name="Park H.-J."/>
            <person name="Ramirez L."/>
            <person name="Alfaro M."/>
            <person name="Sun H."/>
            <person name="Tritt A."/>
            <person name="Yoshinaga Y."/>
            <person name="Zwiers L.-H."/>
            <person name="Turgeon B."/>
            <person name="Goodwin S."/>
            <person name="Spatafora J."/>
            <person name="Crous P."/>
            <person name="Grigoriev I."/>
        </authorList>
    </citation>
    <scope>NUCLEOTIDE SEQUENCE</scope>
    <source>
        <strain evidence="1">CBS 175.79</strain>
    </source>
</reference>
<dbReference type="OrthoDB" id="409543at2759"/>
<organism evidence="1 2">
    <name type="scientific">Aaosphaeria arxii CBS 175.79</name>
    <dbReference type="NCBI Taxonomy" id="1450172"/>
    <lineage>
        <taxon>Eukaryota</taxon>
        <taxon>Fungi</taxon>
        <taxon>Dikarya</taxon>
        <taxon>Ascomycota</taxon>
        <taxon>Pezizomycotina</taxon>
        <taxon>Dothideomycetes</taxon>
        <taxon>Pleosporomycetidae</taxon>
        <taxon>Pleosporales</taxon>
        <taxon>Pleosporales incertae sedis</taxon>
        <taxon>Aaosphaeria</taxon>
    </lineage>
</organism>
<dbReference type="InterPro" id="IPR008441">
    <property type="entry name" value="AfumC-like_glycosyl_Trfase"/>
</dbReference>
<dbReference type="AlphaFoldDB" id="A0A6A5Y7A7"/>